<comment type="similarity">
    <text evidence="5 6">Belongs to the class I-like SAM-binding methyltransferase superfamily. C5-methyltransferase family.</text>
</comment>
<comment type="catalytic activity">
    <reaction evidence="7">
        <text>a 2'-deoxycytidine in DNA + S-adenosyl-L-methionine = a 5-methyl-2'-deoxycytidine in DNA + S-adenosyl-L-homocysteine + H(+)</text>
        <dbReference type="Rhea" id="RHEA:13681"/>
        <dbReference type="Rhea" id="RHEA-COMP:11369"/>
        <dbReference type="Rhea" id="RHEA-COMP:11370"/>
        <dbReference type="ChEBI" id="CHEBI:15378"/>
        <dbReference type="ChEBI" id="CHEBI:57856"/>
        <dbReference type="ChEBI" id="CHEBI:59789"/>
        <dbReference type="ChEBI" id="CHEBI:85452"/>
        <dbReference type="ChEBI" id="CHEBI:85454"/>
        <dbReference type="EC" id="2.1.1.37"/>
    </reaction>
</comment>
<dbReference type="EC" id="2.1.1.37" evidence="7"/>
<evidence type="ECO:0000256" key="6">
    <source>
        <dbReference type="RuleBase" id="RU000416"/>
    </source>
</evidence>
<comment type="caution">
    <text evidence="9">The sequence shown here is derived from an EMBL/GenBank/DDBJ whole genome shotgun (WGS) entry which is preliminary data.</text>
</comment>
<evidence type="ECO:0000313" key="9">
    <source>
        <dbReference type="EMBL" id="MCG4749298.1"/>
    </source>
</evidence>
<keyword evidence="4" id="KW-0680">Restriction system</keyword>
<feature type="active site" evidence="5">
    <location>
        <position position="88"/>
    </location>
</feature>
<dbReference type="EMBL" id="JAKNGE010000058">
    <property type="protein sequence ID" value="MCG4749298.1"/>
    <property type="molecule type" value="Genomic_DNA"/>
</dbReference>
<evidence type="ECO:0000256" key="4">
    <source>
        <dbReference type="ARBA" id="ARBA00022747"/>
    </source>
</evidence>
<gene>
    <name evidence="9" type="primary">dcm</name>
    <name evidence="9" type="ORF">L0N08_28225</name>
</gene>
<evidence type="ECO:0000256" key="5">
    <source>
        <dbReference type="PROSITE-ProRule" id="PRU01016"/>
    </source>
</evidence>
<evidence type="ECO:0000256" key="7">
    <source>
        <dbReference type="RuleBase" id="RU000417"/>
    </source>
</evidence>
<evidence type="ECO:0000256" key="2">
    <source>
        <dbReference type="ARBA" id="ARBA00022679"/>
    </source>
</evidence>
<dbReference type="InterPro" id="IPR001525">
    <property type="entry name" value="C5_MeTfrase"/>
</dbReference>
<dbReference type="AlphaFoldDB" id="A0AAW5C182"/>
<protein>
    <recommendedName>
        <fullName evidence="7">Cytosine-specific methyltransferase</fullName>
        <ecNumber evidence="7">2.1.1.37</ecNumber>
    </recommendedName>
</protein>
<dbReference type="Proteomes" id="UP001299608">
    <property type="component" value="Unassembled WGS sequence"/>
</dbReference>
<dbReference type="NCBIfam" id="TIGR00675">
    <property type="entry name" value="dcm"/>
    <property type="match status" value="1"/>
</dbReference>
<feature type="region of interest" description="Disordered" evidence="8">
    <location>
        <begin position="225"/>
        <end position="298"/>
    </location>
</feature>
<dbReference type="InterPro" id="IPR018117">
    <property type="entry name" value="C5_DNA_meth_AS"/>
</dbReference>
<dbReference type="PANTHER" id="PTHR46098:SF1">
    <property type="entry name" value="TRNA (CYTOSINE(38)-C(5))-METHYLTRANSFERASE"/>
    <property type="match status" value="1"/>
</dbReference>
<dbReference type="Gene3D" id="3.40.50.150">
    <property type="entry name" value="Vaccinia Virus protein VP39"/>
    <property type="match status" value="1"/>
</dbReference>
<dbReference type="PANTHER" id="PTHR46098">
    <property type="entry name" value="TRNA (CYTOSINE(38)-C(5))-METHYLTRANSFERASE"/>
    <property type="match status" value="1"/>
</dbReference>
<feature type="compositionally biased region" description="Polar residues" evidence="8">
    <location>
        <begin position="227"/>
        <end position="243"/>
    </location>
</feature>
<keyword evidence="2 5" id="KW-0808">Transferase</keyword>
<dbReference type="SUPFAM" id="SSF53335">
    <property type="entry name" value="S-adenosyl-L-methionine-dependent methyltransferases"/>
    <property type="match status" value="1"/>
</dbReference>
<organism evidence="9 10">
    <name type="scientific">Enterocloster aldenensis</name>
    <dbReference type="NCBI Taxonomy" id="358742"/>
    <lineage>
        <taxon>Bacteria</taxon>
        <taxon>Bacillati</taxon>
        <taxon>Bacillota</taxon>
        <taxon>Clostridia</taxon>
        <taxon>Lachnospirales</taxon>
        <taxon>Lachnospiraceae</taxon>
        <taxon>Enterocloster</taxon>
    </lineage>
</organism>
<dbReference type="InterPro" id="IPR050750">
    <property type="entry name" value="C5-MTase"/>
</dbReference>
<evidence type="ECO:0000256" key="1">
    <source>
        <dbReference type="ARBA" id="ARBA00022603"/>
    </source>
</evidence>
<dbReference type="GO" id="GO:0003886">
    <property type="term" value="F:DNA (cytosine-5-)-methyltransferase activity"/>
    <property type="evidence" value="ECO:0007669"/>
    <property type="project" value="UniProtKB-EC"/>
</dbReference>
<reference evidence="9" key="1">
    <citation type="submission" date="2022-01" db="EMBL/GenBank/DDBJ databases">
        <title>Collection of gut derived symbiotic bacterial strains cultured from healthy donors.</title>
        <authorList>
            <person name="Lin H."/>
            <person name="Kohout C."/>
            <person name="Waligurski E."/>
            <person name="Pamer E.G."/>
        </authorList>
    </citation>
    <scope>NUCLEOTIDE SEQUENCE</scope>
    <source>
        <strain evidence="9">DFI.6.55</strain>
    </source>
</reference>
<dbReference type="Pfam" id="PF00145">
    <property type="entry name" value="DNA_methylase"/>
    <property type="match status" value="1"/>
</dbReference>
<evidence type="ECO:0000313" key="10">
    <source>
        <dbReference type="Proteomes" id="UP001299608"/>
    </source>
</evidence>
<dbReference type="PROSITE" id="PS00094">
    <property type="entry name" value="C5_MTASE_1"/>
    <property type="match status" value="1"/>
</dbReference>
<evidence type="ECO:0000256" key="3">
    <source>
        <dbReference type="ARBA" id="ARBA00022691"/>
    </source>
</evidence>
<dbReference type="InterPro" id="IPR029063">
    <property type="entry name" value="SAM-dependent_MTases_sf"/>
</dbReference>
<dbReference type="GO" id="GO:0009307">
    <property type="term" value="P:DNA restriction-modification system"/>
    <property type="evidence" value="ECO:0007669"/>
    <property type="project" value="UniProtKB-KW"/>
</dbReference>
<dbReference type="PROSITE" id="PS51679">
    <property type="entry name" value="SAM_MT_C5"/>
    <property type="match status" value="1"/>
</dbReference>
<dbReference type="GO" id="GO:0032259">
    <property type="term" value="P:methylation"/>
    <property type="evidence" value="ECO:0007669"/>
    <property type="project" value="UniProtKB-KW"/>
</dbReference>
<evidence type="ECO:0000256" key="8">
    <source>
        <dbReference type="SAM" id="MobiDB-lite"/>
    </source>
</evidence>
<sequence>MEIEDIAPGRQLTHLSLFSGIGGLDLAAEWAGFSSVGQCEYADYPTKILERHWPDVPRWRDIRTLTGADFYERTGLRTVDIISGGFPCQPFSTAGKQRGEEDDRYLWPEMVRVIAELRPTWVVGENVAGIINMALDKVLSDLEGQGYTTRTFLIPAAGVNAPHQRYRTAIVAYADRIGQFYRTDEVKPTERGKPPQPESGRCCEAMAYSKSFLRSWRLPIGEETKVTGFSGSSEDVSNPNRSGLQRERAKQQTAGTARDSKNVSDPSSKGFQDGFRKKMPEEQDIERYNSRRGEPDGTRQWAVEPNVGRVAHGIPNRVDRIKCLGNAVVPQQFYPIFRAIADIELETKNTYLAEGKAWDIIG</sequence>
<dbReference type="PRINTS" id="PR00105">
    <property type="entry name" value="C5METTRFRASE"/>
</dbReference>
<keyword evidence="1 5" id="KW-0489">Methyltransferase</keyword>
<name>A0AAW5C182_9FIRM</name>
<proteinExistence type="inferred from homology"/>
<feature type="compositionally biased region" description="Basic and acidic residues" evidence="8">
    <location>
        <begin position="274"/>
        <end position="297"/>
    </location>
</feature>
<keyword evidence="3 5" id="KW-0949">S-adenosyl-L-methionine</keyword>
<accession>A0AAW5C182</accession>